<evidence type="ECO:0000256" key="4">
    <source>
        <dbReference type="SAM" id="MobiDB-lite"/>
    </source>
</evidence>
<feature type="compositionally biased region" description="Low complexity" evidence="4">
    <location>
        <begin position="289"/>
        <end position="308"/>
    </location>
</feature>
<dbReference type="GO" id="GO:0008270">
    <property type="term" value="F:zinc ion binding"/>
    <property type="evidence" value="ECO:0007669"/>
    <property type="project" value="UniProtKB-KW"/>
</dbReference>
<name>A0A182J4A7_ANOAO</name>
<organism evidence="6">
    <name type="scientific">Anopheles atroparvus</name>
    <name type="common">European mosquito</name>
    <dbReference type="NCBI Taxonomy" id="41427"/>
    <lineage>
        <taxon>Eukaryota</taxon>
        <taxon>Metazoa</taxon>
        <taxon>Ecdysozoa</taxon>
        <taxon>Arthropoda</taxon>
        <taxon>Hexapoda</taxon>
        <taxon>Insecta</taxon>
        <taxon>Pterygota</taxon>
        <taxon>Neoptera</taxon>
        <taxon>Endopterygota</taxon>
        <taxon>Diptera</taxon>
        <taxon>Nematocera</taxon>
        <taxon>Culicoidea</taxon>
        <taxon>Culicidae</taxon>
        <taxon>Anophelinae</taxon>
        <taxon>Anopheles</taxon>
    </lineage>
</organism>
<sequence length="371" mass="42878">MVVFSGSGKVQYAHGRGNNMLIYDGHRYIKNNVYGDRTYWKCTKWHAQCKARAITNSVAPDECTNERSLWFPYCVTSVTARDMQYSYKQSQRSGRRLLVVEGVTFFRNRHRLDIYYTKSFRGRPAIIINGMKYLLMSENTKRIVWRCSMMATEKLKCPARIVEYKNPTRFVCLQEKQHVHAPSKRNKTNLSYQGCFQVQYRTSQKGKLQLTCNGFYYCREKSIHDKHYWRCIYYTTKIKCHARLHTLGDQVIHMGTHNHIAKLFKRSDYKRLSEIILDPLDPLKTETESQSGGPPSGSKSSGTPSGSRPKSEMNTVVKSKTISVPKLDMNSFVKTDTKSTVKSETKLVVKSTGSLRSKSRLRSLLVDDLRK</sequence>
<feature type="domain" description="FLYWCH-type" evidence="5">
    <location>
        <begin position="201"/>
        <end position="259"/>
    </location>
</feature>
<dbReference type="Gene3D" id="2.20.25.240">
    <property type="match status" value="3"/>
</dbReference>
<feature type="domain" description="FLYWCH-type" evidence="5">
    <location>
        <begin position="116"/>
        <end position="180"/>
    </location>
</feature>
<evidence type="ECO:0000313" key="6">
    <source>
        <dbReference type="EnsemblMetazoa" id="AATE011061-PA.1"/>
    </source>
</evidence>
<keyword evidence="1" id="KW-0479">Metal-binding</keyword>
<feature type="region of interest" description="Disordered" evidence="4">
    <location>
        <begin position="336"/>
        <end position="357"/>
    </location>
</feature>
<dbReference type="AlphaFoldDB" id="A0A182J4A7"/>
<evidence type="ECO:0000259" key="5">
    <source>
        <dbReference type="Pfam" id="PF04500"/>
    </source>
</evidence>
<reference evidence="6" key="1">
    <citation type="submission" date="2022-08" db="UniProtKB">
        <authorList>
            <consortium name="EnsemblMetazoa"/>
        </authorList>
    </citation>
    <scope>IDENTIFICATION</scope>
    <source>
        <strain evidence="6">EBRO</strain>
    </source>
</reference>
<feature type="compositionally biased region" description="Polar residues" evidence="4">
    <location>
        <begin position="312"/>
        <end position="322"/>
    </location>
</feature>
<dbReference type="Pfam" id="PF04500">
    <property type="entry name" value="FLYWCH"/>
    <property type="match status" value="3"/>
</dbReference>
<evidence type="ECO:0000256" key="1">
    <source>
        <dbReference type="ARBA" id="ARBA00022723"/>
    </source>
</evidence>
<dbReference type="InterPro" id="IPR007588">
    <property type="entry name" value="Znf_FLYWCH"/>
</dbReference>
<feature type="compositionally biased region" description="Basic and acidic residues" evidence="4">
    <location>
        <begin position="336"/>
        <end position="347"/>
    </location>
</feature>
<accession>A0A182J4A7</accession>
<evidence type="ECO:0000256" key="3">
    <source>
        <dbReference type="ARBA" id="ARBA00022833"/>
    </source>
</evidence>
<dbReference type="VEuPathDB" id="VectorBase:AATE011061"/>
<keyword evidence="3" id="KW-0862">Zinc</keyword>
<feature type="region of interest" description="Disordered" evidence="4">
    <location>
        <begin position="283"/>
        <end position="322"/>
    </location>
</feature>
<keyword evidence="2" id="KW-0863">Zinc-finger</keyword>
<dbReference type="EnsemblMetazoa" id="AATE011061-RA">
    <property type="protein sequence ID" value="AATE011061-PA.1"/>
    <property type="gene ID" value="AATE011061"/>
</dbReference>
<feature type="domain" description="FLYWCH-type" evidence="5">
    <location>
        <begin position="15"/>
        <end position="57"/>
    </location>
</feature>
<protein>
    <recommendedName>
        <fullName evidence="5">FLYWCH-type domain-containing protein</fullName>
    </recommendedName>
</protein>
<dbReference type="STRING" id="41427.A0A182J4A7"/>
<evidence type="ECO:0000256" key="2">
    <source>
        <dbReference type="ARBA" id="ARBA00022771"/>
    </source>
</evidence>
<proteinExistence type="predicted"/>